<evidence type="ECO:0000313" key="1">
    <source>
        <dbReference type="EMBL" id="CUS39506.1"/>
    </source>
</evidence>
<proteinExistence type="predicted"/>
<dbReference type="EMBL" id="CZPZ01000035">
    <property type="protein sequence ID" value="CUS39506.1"/>
    <property type="molecule type" value="Genomic_DNA"/>
</dbReference>
<organism evidence="1 2">
    <name type="scientific">Candidatus Nitrospira nitrificans</name>
    <dbReference type="NCBI Taxonomy" id="1742973"/>
    <lineage>
        <taxon>Bacteria</taxon>
        <taxon>Pseudomonadati</taxon>
        <taxon>Nitrospirota</taxon>
        <taxon>Nitrospiria</taxon>
        <taxon>Nitrospirales</taxon>
        <taxon>Nitrospiraceae</taxon>
        <taxon>Nitrospira</taxon>
    </lineage>
</organism>
<sequence length="55" mass="6341">MSLYRLPALLPFDDPMLLFEDHRSFTFLMFNILGDADQLGTSLEGKWKEYDGPTS</sequence>
<evidence type="ECO:0000313" key="2">
    <source>
        <dbReference type="Proteomes" id="UP000198736"/>
    </source>
</evidence>
<dbReference type="Proteomes" id="UP000198736">
    <property type="component" value="Unassembled WGS sequence"/>
</dbReference>
<accession>A0A0S4LWW6</accession>
<reference evidence="2" key="1">
    <citation type="submission" date="2015-10" db="EMBL/GenBank/DDBJ databases">
        <authorList>
            <person name="Luecker S."/>
            <person name="Luecker S."/>
        </authorList>
    </citation>
    <scope>NUCLEOTIDE SEQUENCE [LARGE SCALE GENOMIC DNA]</scope>
</reference>
<dbReference type="AlphaFoldDB" id="A0A0S4LWW6"/>
<name>A0A0S4LWW6_9BACT</name>
<gene>
    <name evidence="1" type="ORF">COMA2_80025</name>
</gene>
<protein>
    <submittedName>
        <fullName evidence="1">Uncharacterized protein</fullName>
    </submittedName>
</protein>
<keyword evidence="2" id="KW-1185">Reference proteome</keyword>